<feature type="transmembrane region" description="Helical" evidence="12">
    <location>
        <begin position="7"/>
        <end position="31"/>
    </location>
</feature>
<feature type="binding site" evidence="11">
    <location>
        <position position="111"/>
    </location>
    <ligand>
        <name>K(+)</name>
        <dbReference type="ChEBI" id="CHEBI:29103"/>
    </ligand>
</feature>
<feature type="transmembrane region" description="Helical" evidence="12">
    <location>
        <begin position="37"/>
        <end position="59"/>
    </location>
</feature>
<dbReference type="InterPro" id="IPR004772">
    <property type="entry name" value="TrkH"/>
</dbReference>
<dbReference type="GO" id="GO:0046872">
    <property type="term" value="F:metal ion binding"/>
    <property type="evidence" value="ECO:0007669"/>
    <property type="project" value="UniProtKB-KW"/>
</dbReference>
<keyword evidence="8 10" id="KW-0406">Ion transport</keyword>
<keyword evidence="10" id="KW-0997">Cell inner membrane</keyword>
<comment type="function">
    <text evidence="10">Low-affinity potassium transport system. Interacts with Trk system potassium uptake protein TrkA.</text>
</comment>
<evidence type="ECO:0000256" key="9">
    <source>
        <dbReference type="ARBA" id="ARBA00023136"/>
    </source>
</evidence>
<keyword evidence="9 10" id="KW-0472">Membrane</keyword>
<keyword evidence="6 10" id="KW-0630">Potassium</keyword>
<dbReference type="InterPro" id="IPR003445">
    <property type="entry name" value="Cat_transpt"/>
</dbReference>
<evidence type="ECO:0000256" key="10">
    <source>
        <dbReference type="PIRNR" id="PIRNR006247"/>
    </source>
</evidence>
<feature type="binding site" evidence="11">
    <location>
        <position position="315"/>
    </location>
    <ligand>
        <name>K(+)</name>
        <dbReference type="ChEBI" id="CHEBI:29103"/>
    </ligand>
</feature>
<dbReference type="GO" id="GO:0015379">
    <property type="term" value="F:potassium:chloride symporter activity"/>
    <property type="evidence" value="ECO:0007669"/>
    <property type="project" value="InterPro"/>
</dbReference>
<dbReference type="Proteomes" id="UP000631694">
    <property type="component" value="Unassembled WGS sequence"/>
</dbReference>
<evidence type="ECO:0000256" key="8">
    <source>
        <dbReference type="ARBA" id="ARBA00023065"/>
    </source>
</evidence>
<keyword evidence="5 12" id="KW-0812">Transmembrane</keyword>
<feature type="binding site" evidence="11">
    <location>
        <position position="431"/>
    </location>
    <ligand>
        <name>K(+)</name>
        <dbReference type="ChEBI" id="CHEBI:29103"/>
    </ligand>
</feature>
<feature type="binding site" evidence="11">
    <location>
        <position position="112"/>
    </location>
    <ligand>
        <name>K(+)</name>
        <dbReference type="ChEBI" id="CHEBI:29103"/>
    </ligand>
</feature>
<dbReference type="GO" id="GO:0005886">
    <property type="term" value="C:plasma membrane"/>
    <property type="evidence" value="ECO:0007669"/>
    <property type="project" value="UniProtKB-SubCell"/>
</dbReference>
<evidence type="ECO:0000313" key="14">
    <source>
        <dbReference type="Proteomes" id="UP000631694"/>
    </source>
</evidence>
<gene>
    <name evidence="13" type="ORF">I5731_10620</name>
</gene>
<proteinExistence type="inferred from homology"/>
<keyword evidence="3 10" id="KW-1003">Cell membrane</keyword>
<dbReference type="PANTHER" id="PTHR32024:SF3">
    <property type="entry name" value="TRK SYSTEM POTASSIUM UPTAKE PROTEIN"/>
    <property type="match status" value="1"/>
</dbReference>
<keyword evidence="11" id="KW-0479">Metal-binding</keyword>
<evidence type="ECO:0000256" key="6">
    <source>
        <dbReference type="ARBA" id="ARBA00022958"/>
    </source>
</evidence>
<evidence type="ECO:0000256" key="12">
    <source>
        <dbReference type="SAM" id="Phobius"/>
    </source>
</evidence>
<feature type="transmembrane region" description="Helical" evidence="12">
    <location>
        <begin position="331"/>
        <end position="353"/>
    </location>
</feature>
<evidence type="ECO:0000256" key="3">
    <source>
        <dbReference type="ARBA" id="ARBA00022475"/>
    </source>
</evidence>
<comment type="subcellular location">
    <subcellularLocation>
        <location evidence="10">Cell inner membrane</location>
        <topology evidence="10">Multi-pass membrane protein</topology>
    </subcellularLocation>
    <subcellularLocation>
        <location evidence="1">Cell membrane</location>
        <topology evidence="1">Multi-pass membrane protein</topology>
    </subcellularLocation>
</comment>
<feature type="transmembrane region" description="Helical" evidence="12">
    <location>
        <begin position="455"/>
        <end position="480"/>
    </location>
</feature>
<feature type="binding site" evidence="11">
    <location>
        <position position="219"/>
    </location>
    <ligand>
        <name>K(+)</name>
        <dbReference type="ChEBI" id="CHEBI:29103"/>
    </ligand>
</feature>
<accession>A0A931I2V2</accession>
<feature type="binding site" evidence="11">
    <location>
        <position position="432"/>
    </location>
    <ligand>
        <name>K(+)</name>
        <dbReference type="ChEBI" id="CHEBI:29103"/>
    </ligand>
</feature>
<keyword evidence="2 10" id="KW-0813">Transport</keyword>
<feature type="transmembrane region" description="Helical" evidence="12">
    <location>
        <begin position="133"/>
        <end position="153"/>
    </location>
</feature>
<name>A0A931I2V2_9HYPH</name>
<evidence type="ECO:0000256" key="11">
    <source>
        <dbReference type="PIRSR" id="PIRSR006247-1"/>
    </source>
</evidence>
<feature type="transmembrane region" description="Helical" evidence="12">
    <location>
        <begin position="184"/>
        <end position="206"/>
    </location>
</feature>
<feature type="transmembrane region" description="Helical" evidence="12">
    <location>
        <begin position="71"/>
        <end position="91"/>
    </location>
</feature>
<keyword evidence="4 10" id="KW-0633">Potassium transport</keyword>
<feature type="transmembrane region" description="Helical" evidence="12">
    <location>
        <begin position="271"/>
        <end position="288"/>
    </location>
</feature>
<comment type="caution">
    <text evidence="13">The sequence shown here is derived from an EMBL/GenBank/DDBJ whole genome shotgun (WGS) entry which is preliminary data.</text>
</comment>
<dbReference type="PANTHER" id="PTHR32024">
    <property type="entry name" value="TRK SYSTEM POTASSIUM UPTAKE PROTEIN TRKG-RELATED"/>
    <property type="match status" value="1"/>
</dbReference>
<keyword evidence="7 12" id="KW-1133">Transmembrane helix</keyword>
<feature type="binding site" evidence="11">
    <location>
        <position position="314"/>
    </location>
    <ligand>
        <name>K(+)</name>
        <dbReference type="ChEBI" id="CHEBI:29103"/>
    </ligand>
</feature>
<evidence type="ECO:0000256" key="5">
    <source>
        <dbReference type="ARBA" id="ARBA00022692"/>
    </source>
</evidence>
<sequence>MIDFRPVFFIVGVLSSTFGPLLLICALVDLGAGHRDWQTFVMVAMLVMGFGSLLATANWGAPLKLSLRQGFMLTVISWVVLSLIGALPLYFSEYDISFTDAVFEAVSGVTTTGSTVLTGLDDMAPGLLLWRATLNWVGGLGVIAMGIVLLPFLRISGMQLFKMESSDVGNKATARVVVMVRQIALLYIGCTAVSIMLLTMGGVSFLDAVCHSFAAIATGGLSTHDASIGWFDSRYVEGVLMVGMLVGSLTFPLMIQAFHGRPQLLFDDPQVKFYLKLIVVVVFIISAWRVIATEAGLVDIVWGTSFNVISIISTTGFASENYLAWGHFPEAMFLMITLVGGCTGSTSGGIKAFRIYMLLKVMQNQLLTRLQPHRVLLVTYGERTIDDDVLRSIGAFVWMTLMVIVLFTPVISATGVDFVTALSSVMQAIANVGPGIGAQIGPAGNYAGLSDVAKWVLAFLMLLGRLEIVVVLVVLTPAYWSR</sequence>
<dbReference type="Pfam" id="PF02386">
    <property type="entry name" value="TrkH"/>
    <property type="match status" value="1"/>
</dbReference>
<evidence type="ECO:0000256" key="7">
    <source>
        <dbReference type="ARBA" id="ARBA00022989"/>
    </source>
</evidence>
<dbReference type="EMBL" id="JADZLT010000050">
    <property type="protein sequence ID" value="MBH0238278.1"/>
    <property type="molecule type" value="Genomic_DNA"/>
</dbReference>
<organism evidence="13 14">
    <name type="scientific">Methylobrevis albus</name>
    <dbReference type="NCBI Taxonomy" id="2793297"/>
    <lineage>
        <taxon>Bacteria</taxon>
        <taxon>Pseudomonadati</taxon>
        <taxon>Pseudomonadota</taxon>
        <taxon>Alphaproteobacteria</taxon>
        <taxon>Hyphomicrobiales</taxon>
        <taxon>Pleomorphomonadaceae</taxon>
        <taxon>Methylobrevis</taxon>
    </lineage>
</organism>
<evidence type="ECO:0000256" key="1">
    <source>
        <dbReference type="ARBA" id="ARBA00004651"/>
    </source>
</evidence>
<comment type="similarity">
    <text evidence="10">Belongs to the TrkH potassium transport family.</text>
</comment>
<feature type="transmembrane region" description="Helical" evidence="12">
    <location>
        <begin position="238"/>
        <end position="259"/>
    </location>
</feature>
<dbReference type="AlphaFoldDB" id="A0A931I2V2"/>
<reference evidence="13" key="1">
    <citation type="submission" date="2020-12" db="EMBL/GenBank/DDBJ databases">
        <title>Methylobrevis albus sp. nov., isolated from fresh water lack sediment.</title>
        <authorList>
            <person name="Zou Q."/>
        </authorList>
    </citation>
    <scope>NUCLEOTIDE SEQUENCE</scope>
    <source>
        <strain evidence="13">L22</strain>
    </source>
</reference>
<feature type="transmembrane region" description="Helical" evidence="12">
    <location>
        <begin position="393"/>
        <end position="416"/>
    </location>
</feature>
<dbReference type="RefSeq" id="WP_197311362.1">
    <property type="nucleotide sequence ID" value="NZ_JADZLT010000050.1"/>
</dbReference>
<evidence type="ECO:0000313" key="13">
    <source>
        <dbReference type="EMBL" id="MBH0238278.1"/>
    </source>
</evidence>
<evidence type="ECO:0000256" key="4">
    <source>
        <dbReference type="ARBA" id="ARBA00022538"/>
    </source>
</evidence>
<evidence type="ECO:0000256" key="2">
    <source>
        <dbReference type="ARBA" id="ARBA00022448"/>
    </source>
</evidence>
<keyword evidence="14" id="KW-1185">Reference proteome</keyword>
<dbReference type="PIRSF" id="PIRSF006247">
    <property type="entry name" value="TrkH"/>
    <property type="match status" value="1"/>
</dbReference>
<protein>
    <recommendedName>
        <fullName evidence="10">Trk system potassium uptake protein</fullName>
    </recommendedName>
</protein>